<dbReference type="Proteomes" id="UP000664132">
    <property type="component" value="Unassembled WGS sequence"/>
</dbReference>
<dbReference type="OrthoDB" id="10429142at2759"/>
<keyword evidence="2" id="KW-1185">Reference proteome</keyword>
<evidence type="ECO:0000313" key="2">
    <source>
        <dbReference type="Proteomes" id="UP000664132"/>
    </source>
</evidence>
<dbReference type="AlphaFoldDB" id="A0A8H7W8H6"/>
<name>A0A8H7W8H6_9HELO</name>
<dbReference type="EMBL" id="JAFJYH010000249">
    <property type="protein sequence ID" value="KAG4414779.1"/>
    <property type="molecule type" value="Genomic_DNA"/>
</dbReference>
<accession>A0A8H7W8H6</accession>
<organism evidence="1 2">
    <name type="scientific">Cadophora malorum</name>
    <dbReference type="NCBI Taxonomy" id="108018"/>
    <lineage>
        <taxon>Eukaryota</taxon>
        <taxon>Fungi</taxon>
        <taxon>Dikarya</taxon>
        <taxon>Ascomycota</taxon>
        <taxon>Pezizomycotina</taxon>
        <taxon>Leotiomycetes</taxon>
        <taxon>Helotiales</taxon>
        <taxon>Ploettnerulaceae</taxon>
        <taxon>Cadophora</taxon>
    </lineage>
</organism>
<sequence length="124" mass="14531">MIDKEKSPDDFPNGPNIARQRSNFSLAALSIQVLWEQFECLTHFKPGLYPPMHLELKDWQGEVYDAYRHAIGAPFMDDTVDPKLLFRYMHHVVPAIREDFQEFKEAWLAEELVPETRVDEQAQV</sequence>
<reference evidence="1" key="1">
    <citation type="submission" date="2021-02" db="EMBL/GenBank/DDBJ databases">
        <title>Genome sequence Cadophora malorum strain M34.</title>
        <authorList>
            <person name="Stefanovic E."/>
            <person name="Vu D."/>
            <person name="Scully C."/>
            <person name="Dijksterhuis J."/>
            <person name="Roader J."/>
            <person name="Houbraken J."/>
        </authorList>
    </citation>
    <scope>NUCLEOTIDE SEQUENCE</scope>
    <source>
        <strain evidence="1">M34</strain>
    </source>
</reference>
<gene>
    <name evidence="1" type="ORF">IFR04_012092</name>
</gene>
<protein>
    <submittedName>
        <fullName evidence="1">Uncharacterized protein</fullName>
    </submittedName>
</protein>
<evidence type="ECO:0000313" key="1">
    <source>
        <dbReference type="EMBL" id="KAG4414779.1"/>
    </source>
</evidence>
<comment type="caution">
    <text evidence="1">The sequence shown here is derived from an EMBL/GenBank/DDBJ whole genome shotgun (WGS) entry which is preliminary data.</text>
</comment>
<proteinExistence type="predicted"/>